<dbReference type="RefSeq" id="XP_012652262.1">
    <property type="nucleotide sequence ID" value="XM_012796808.1"/>
</dbReference>
<sequence>MLKSLFYQISQVLFSDGLKNVWIILLSVSNNISLIYYIACLENRDFSKGGLFFVYMCVPIINTFYSLIMFCLNLIITLKKDFASFQNCRSITIKQALLLVKCILSNIIWAIINALLIELRLVELISQFAIYSKHSITINRDLEKYLLDNNLWEHKQDLYVNNTNQQNIDTDIIQLEICETENQFLPTQQDQKLESVQSRKMIFNQNLQSQNANARNKQGKQQKNSILIAKQDGTSSINRDFIYFNKQKLQKIDIQQTQNKLTEDIIFHQSQEFSLKDIFTNQIFKLSLQIQLKINVIFRSIPFIAILIIVENQFLHLQTFWLNIFVVIQWIYDSFDKQLILKINQIIQKLLEINQKGFLIKNQLNALDLPSQVCLLNSDIFYKFTKLKNAKQYERVTDLQIIFNEKEKILNFDDFDTKMFILGDKLNNLIKLQLICRYQLNLIKFFQHFNLKVKNQINKIIRQ</sequence>
<keyword evidence="1 2" id="KW-0812">Transmembrane</keyword>
<evidence type="ECO:0000256" key="1">
    <source>
        <dbReference type="SAM" id="Phobius"/>
    </source>
</evidence>
<accession>W7XJ73</accession>
<proteinExistence type="predicted"/>
<keyword evidence="1" id="KW-1133">Transmembrane helix</keyword>
<feature type="transmembrane region" description="Helical" evidence="1">
    <location>
        <begin position="51"/>
        <end position="76"/>
    </location>
</feature>
<protein>
    <submittedName>
        <fullName evidence="2">Transmembrane protein, putative</fullName>
    </submittedName>
</protein>
<dbReference type="InParanoid" id="W7XJ73"/>
<name>W7XJ73_TETTS</name>
<reference evidence="3" key="1">
    <citation type="journal article" date="2006" name="PLoS Biol.">
        <title>Macronuclear genome sequence of the ciliate Tetrahymena thermophila, a model eukaryote.</title>
        <authorList>
            <person name="Eisen J.A."/>
            <person name="Coyne R.S."/>
            <person name="Wu M."/>
            <person name="Wu D."/>
            <person name="Thiagarajan M."/>
            <person name="Wortman J.R."/>
            <person name="Badger J.H."/>
            <person name="Ren Q."/>
            <person name="Amedeo P."/>
            <person name="Jones K.M."/>
            <person name="Tallon L.J."/>
            <person name="Delcher A.L."/>
            <person name="Salzberg S.L."/>
            <person name="Silva J.C."/>
            <person name="Haas B.J."/>
            <person name="Majoros W.H."/>
            <person name="Farzad M."/>
            <person name="Carlton J.M."/>
            <person name="Smith R.K. Jr."/>
            <person name="Garg J."/>
            <person name="Pearlman R.E."/>
            <person name="Karrer K.M."/>
            <person name="Sun L."/>
            <person name="Manning G."/>
            <person name="Elde N.C."/>
            <person name="Turkewitz A.P."/>
            <person name="Asai D.J."/>
            <person name="Wilkes D.E."/>
            <person name="Wang Y."/>
            <person name="Cai H."/>
            <person name="Collins K."/>
            <person name="Stewart B.A."/>
            <person name="Lee S.R."/>
            <person name="Wilamowska K."/>
            <person name="Weinberg Z."/>
            <person name="Ruzzo W.L."/>
            <person name="Wloga D."/>
            <person name="Gaertig J."/>
            <person name="Frankel J."/>
            <person name="Tsao C.-C."/>
            <person name="Gorovsky M.A."/>
            <person name="Keeling P.J."/>
            <person name="Waller R.F."/>
            <person name="Patron N.J."/>
            <person name="Cherry J.M."/>
            <person name="Stover N.A."/>
            <person name="Krieger C.J."/>
            <person name="del Toro C."/>
            <person name="Ryder H.F."/>
            <person name="Williamson S.C."/>
            <person name="Barbeau R.A."/>
            <person name="Hamilton E.P."/>
            <person name="Orias E."/>
        </authorList>
    </citation>
    <scope>NUCLEOTIDE SEQUENCE [LARGE SCALE GENOMIC DNA]</scope>
    <source>
        <strain evidence="3">SB210</strain>
    </source>
</reference>
<dbReference type="KEGG" id="tet:TTHERM_000354668"/>
<evidence type="ECO:0000313" key="2">
    <source>
        <dbReference type="EMBL" id="EWS75271.1"/>
    </source>
</evidence>
<organism evidence="2 3">
    <name type="scientific">Tetrahymena thermophila (strain SB210)</name>
    <dbReference type="NCBI Taxonomy" id="312017"/>
    <lineage>
        <taxon>Eukaryota</taxon>
        <taxon>Sar</taxon>
        <taxon>Alveolata</taxon>
        <taxon>Ciliophora</taxon>
        <taxon>Intramacronucleata</taxon>
        <taxon>Oligohymenophorea</taxon>
        <taxon>Hymenostomatida</taxon>
        <taxon>Tetrahymenina</taxon>
        <taxon>Tetrahymenidae</taxon>
        <taxon>Tetrahymena</taxon>
    </lineage>
</organism>
<dbReference type="EMBL" id="GG662749">
    <property type="protein sequence ID" value="EWS75271.1"/>
    <property type="molecule type" value="Genomic_DNA"/>
</dbReference>
<feature type="transmembrane region" description="Helical" evidence="1">
    <location>
        <begin position="20"/>
        <end position="39"/>
    </location>
</feature>
<keyword evidence="3" id="KW-1185">Reference proteome</keyword>
<dbReference type="AlphaFoldDB" id="W7XJ73"/>
<keyword evidence="1" id="KW-0472">Membrane</keyword>
<dbReference type="Proteomes" id="UP000009168">
    <property type="component" value="Unassembled WGS sequence"/>
</dbReference>
<dbReference type="GeneID" id="24438573"/>
<evidence type="ECO:0000313" key="3">
    <source>
        <dbReference type="Proteomes" id="UP000009168"/>
    </source>
</evidence>
<gene>
    <name evidence="2" type="ORF">TTHERM_000354668</name>
</gene>
<feature type="transmembrane region" description="Helical" evidence="1">
    <location>
        <begin position="96"/>
        <end position="117"/>
    </location>
</feature>